<dbReference type="Proteomes" id="UP000187013">
    <property type="component" value="Unassembled WGS sequence"/>
</dbReference>
<evidence type="ECO:0000256" key="3">
    <source>
        <dbReference type="ARBA" id="ARBA00022980"/>
    </source>
</evidence>
<dbReference type="InterPro" id="IPR002132">
    <property type="entry name" value="Ribosomal_uL5"/>
</dbReference>
<dbReference type="GO" id="GO:1990904">
    <property type="term" value="C:ribonucleoprotein complex"/>
    <property type="evidence" value="ECO:0007669"/>
    <property type="project" value="UniProtKB-KW"/>
</dbReference>
<evidence type="ECO:0000256" key="2">
    <source>
        <dbReference type="ARBA" id="ARBA00008553"/>
    </source>
</evidence>
<dbReference type="InterPro" id="IPR031310">
    <property type="entry name" value="Ribosomal_uL5_N"/>
</dbReference>
<comment type="similarity">
    <text evidence="2 5">Belongs to the universal ribosomal protein uL5 family.</text>
</comment>
<keyword evidence="4 5" id="KW-0687">Ribonucleoprotein</keyword>
<dbReference type="PIRSF" id="PIRSF002161">
    <property type="entry name" value="Ribosomal_L5"/>
    <property type="match status" value="1"/>
</dbReference>
<dbReference type="Pfam" id="PF00281">
    <property type="entry name" value="Ribosomal_L5"/>
    <property type="match status" value="1"/>
</dbReference>
<dbReference type="Gene3D" id="3.30.1440.10">
    <property type="match status" value="1"/>
</dbReference>
<evidence type="ECO:0000313" key="8">
    <source>
        <dbReference type="EMBL" id="GAV48450.1"/>
    </source>
</evidence>
<keyword evidence="3 5" id="KW-0689">Ribosomal protein</keyword>
<dbReference type="GO" id="GO:0003735">
    <property type="term" value="F:structural constituent of ribosome"/>
    <property type="evidence" value="ECO:0007669"/>
    <property type="project" value="InterPro"/>
</dbReference>
<dbReference type="SUPFAM" id="SSF55282">
    <property type="entry name" value="RL5-like"/>
    <property type="match status" value="1"/>
</dbReference>
<evidence type="ECO:0000256" key="5">
    <source>
        <dbReference type="RuleBase" id="RU003930"/>
    </source>
</evidence>
<comment type="caution">
    <text evidence="8">The sequence shown here is derived from an EMBL/GenBank/DDBJ whole genome shotgun (WGS) entry which is preliminary data.</text>
</comment>
<feature type="domain" description="Large ribosomal subunit protein uL5 N-terminal" evidence="6">
    <location>
        <begin position="7"/>
        <end position="60"/>
    </location>
</feature>
<gene>
    <name evidence="8" type="ORF">ZYGR_0I07470</name>
</gene>
<dbReference type="GO" id="GO:0006412">
    <property type="term" value="P:translation"/>
    <property type="evidence" value="ECO:0007669"/>
    <property type="project" value="InterPro"/>
</dbReference>
<reference evidence="8 9" key="1">
    <citation type="submission" date="2016-08" db="EMBL/GenBank/DDBJ databases">
        <title>Draft genome sequence of allopolyploid Zygosaccharomyces rouxii.</title>
        <authorList>
            <person name="Watanabe J."/>
            <person name="Uehara K."/>
            <person name="Mogi Y."/>
            <person name="Tsukioka Y."/>
        </authorList>
    </citation>
    <scope>NUCLEOTIDE SEQUENCE [LARGE SCALE GENOMIC DNA]</scope>
    <source>
        <strain evidence="8 9">NBRC 110957</strain>
    </source>
</reference>
<dbReference type="InterPro" id="IPR057266">
    <property type="entry name" value="Ribosomal_uL5_euk/arc-type"/>
</dbReference>
<dbReference type="EMBL" id="BDGX01000009">
    <property type="protein sequence ID" value="GAV48450.1"/>
    <property type="molecule type" value="Genomic_DNA"/>
</dbReference>
<dbReference type="OrthoDB" id="1734943at2759"/>
<accession>A0A1Q2ZYA5</accession>
<dbReference type="InterPro" id="IPR020929">
    <property type="entry name" value="Ribosomal_uL5_CS"/>
</dbReference>
<organism evidence="8 9">
    <name type="scientific">Zygosaccharomyces rouxii</name>
    <dbReference type="NCBI Taxonomy" id="4956"/>
    <lineage>
        <taxon>Eukaryota</taxon>
        <taxon>Fungi</taxon>
        <taxon>Dikarya</taxon>
        <taxon>Ascomycota</taxon>
        <taxon>Saccharomycotina</taxon>
        <taxon>Saccharomycetes</taxon>
        <taxon>Saccharomycetales</taxon>
        <taxon>Saccharomycetaceae</taxon>
        <taxon>Zygosaccharomyces</taxon>
    </lineage>
</organism>
<dbReference type="PROSITE" id="PS00358">
    <property type="entry name" value="RIBOSOMAL_L5"/>
    <property type="match status" value="1"/>
</dbReference>
<sequence length="174" mass="19863">MSAKAQNPMRELKIEKLVLNISVGESGDRLTRGSKVLEQLSGQTPVHSKARYTVRTFGIRRNEKISVHVTVRGPKAEEILERGLKVKEYQLRERNFSETGNFGFGIQEHIDLGIKYDPSIGIFGMDFYVVVGRPGNRIARRKRCRAQVGNSHKTSKEDTINWFKQKYDAEVVNK</sequence>
<evidence type="ECO:0000259" key="6">
    <source>
        <dbReference type="Pfam" id="PF00281"/>
    </source>
</evidence>
<evidence type="ECO:0000256" key="4">
    <source>
        <dbReference type="ARBA" id="ARBA00023274"/>
    </source>
</evidence>
<evidence type="ECO:0008006" key="10">
    <source>
        <dbReference type="Google" id="ProtNLM"/>
    </source>
</evidence>
<evidence type="ECO:0000259" key="7">
    <source>
        <dbReference type="Pfam" id="PF00673"/>
    </source>
</evidence>
<dbReference type="FunFam" id="3.30.1440.10:FF:000002">
    <property type="entry name" value="60S ribosomal protein L11"/>
    <property type="match status" value="1"/>
</dbReference>
<dbReference type="AlphaFoldDB" id="A0A1Q2ZYA5"/>
<dbReference type="PANTHER" id="PTHR11994">
    <property type="entry name" value="60S RIBOSOMAL PROTEIN L11-RELATED"/>
    <property type="match status" value="1"/>
</dbReference>
<dbReference type="Pfam" id="PF00673">
    <property type="entry name" value="Ribosomal_L5_C"/>
    <property type="match status" value="1"/>
</dbReference>
<dbReference type="OMA" id="NPMKELK"/>
<dbReference type="NCBIfam" id="NF003258">
    <property type="entry name" value="PRK04219.1"/>
    <property type="match status" value="1"/>
</dbReference>
<evidence type="ECO:0000256" key="1">
    <source>
        <dbReference type="ARBA" id="ARBA00004021"/>
    </source>
</evidence>
<name>A0A1Q2ZYA5_ZYGRO</name>
<dbReference type="GO" id="GO:0005840">
    <property type="term" value="C:ribosome"/>
    <property type="evidence" value="ECO:0007669"/>
    <property type="project" value="UniProtKB-KW"/>
</dbReference>
<dbReference type="InterPro" id="IPR031309">
    <property type="entry name" value="Ribosomal_uL5_C"/>
</dbReference>
<feature type="domain" description="Large ribosomal subunit protein uL5 C-terminal" evidence="7">
    <location>
        <begin position="64"/>
        <end position="140"/>
    </location>
</feature>
<dbReference type="eggNOG" id="KOG0397">
    <property type="taxonomic scope" value="Eukaryota"/>
</dbReference>
<dbReference type="InterPro" id="IPR022803">
    <property type="entry name" value="Ribosomal_uL5_dom_sf"/>
</dbReference>
<protein>
    <recommendedName>
        <fullName evidence="10">60S ribosomal protein L11</fullName>
    </recommendedName>
</protein>
<comment type="function">
    <text evidence="1">Component of the ribosome, a large ribonucleoprotein complex responsible for the synthesis of proteins in the cell. The small ribosomal subunit (SSU) binds messenger RNAs (mRNAs) and translates the encoded message by selecting cognate aminoacyl-transfer RNA (tRNA) molecules. The large subunit (LSU) contains the ribosomal catalytic site termed the peptidyl transferase center (PTC), which catalyzes the formation of peptide bonds, thereby polymerizing the amino acids delivered by tRNAs into a polypeptide chain. The nascent polypeptides leave the ribosome through a tunnel in the LSU and interact with protein factors that function in enzymatic processing, targeting, and the membrane insertion of nascent chains at the exit of the ribosomal tunnel.</text>
</comment>
<evidence type="ECO:0000313" key="9">
    <source>
        <dbReference type="Proteomes" id="UP000187013"/>
    </source>
</evidence>
<proteinExistence type="inferred from homology"/>